<dbReference type="InterPro" id="IPR036388">
    <property type="entry name" value="WH-like_DNA-bd_sf"/>
</dbReference>
<evidence type="ECO:0000313" key="3">
    <source>
        <dbReference type="Proteomes" id="UP000184212"/>
    </source>
</evidence>
<dbReference type="SUPFAM" id="SSF46785">
    <property type="entry name" value="Winged helix' DNA-binding domain"/>
    <property type="match status" value="1"/>
</dbReference>
<evidence type="ECO:0000259" key="1">
    <source>
        <dbReference type="Pfam" id="PF03551"/>
    </source>
</evidence>
<organism evidence="2 3">
    <name type="scientific">Chryseolinea serpens</name>
    <dbReference type="NCBI Taxonomy" id="947013"/>
    <lineage>
        <taxon>Bacteria</taxon>
        <taxon>Pseudomonadati</taxon>
        <taxon>Bacteroidota</taxon>
        <taxon>Cytophagia</taxon>
        <taxon>Cytophagales</taxon>
        <taxon>Fulvivirgaceae</taxon>
        <taxon>Chryseolinea</taxon>
    </lineage>
</organism>
<dbReference type="Gene3D" id="1.10.10.10">
    <property type="entry name" value="Winged helix-like DNA-binding domain superfamily/Winged helix DNA-binding domain"/>
    <property type="match status" value="1"/>
</dbReference>
<sequence>MAASTKPLILTILARGKNYGYDIIQQVKSASGGQLVWAEGMLYPVLHKLESEKLIVSEWIVKDDRKRKYYNLTDKGRKELVSEKQAWLEVHNTLMRLWDLPEAKISIT</sequence>
<reference evidence="2 3" key="1">
    <citation type="submission" date="2016-11" db="EMBL/GenBank/DDBJ databases">
        <authorList>
            <person name="Jaros S."/>
            <person name="Januszkiewicz K."/>
            <person name="Wedrychowicz H."/>
        </authorList>
    </citation>
    <scope>NUCLEOTIDE SEQUENCE [LARGE SCALE GENOMIC DNA]</scope>
    <source>
        <strain evidence="2 3">DSM 24574</strain>
    </source>
</reference>
<dbReference type="Pfam" id="PF03551">
    <property type="entry name" value="PadR"/>
    <property type="match status" value="1"/>
</dbReference>
<accession>A0A1M5JTS1</accession>
<keyword evidence="3" id="KW-1185">Reference proteome</keyword>
<dbReference type="InterPro" id="IPR036390">
    <property type="entry name" value="WH_DNA-bd_sf"/>
</dbReference>
<evidence type="ECO:0000313" key="2">
    <source>
        <dbReference type="EMBL" id="SHG43967.1"/>
    </source>
</evidence>
<dbReference type="AlphaFoldDB" id="A0A1M5JTS1"/>
<dbReference type="PANTHER" id="PTHR33169">
    <property type="entry name" value="PADR-FAMILY TRANSCRIPTIONAL REGULATOR"/>
    <property type="match status" value="1"/>
</dbReference>
<dbReference type="PANTHER" id="PTHR33169:SF14">
    <property type="entry name" value="TRANSCRIPTIONAL REGULATOR RV3488"/>
    <property type="match status" value="1"/>
</dbReference>
<name>A0A1M5JTS1_9BACT</name>
<dbReference type="InterPro" id="IPR005149">
    <property type="entry name" value="Tscrpt_reg_PadR_N"/>
</dbReference>
<feature type="domain" description="Transcription regulator PadR N-terminal" evidence="1">
    <location>
        <begin position="9"/>
        <end position="80"/>
    </location>
</feature>
<protein>
    <submittedName>
        <fullName evidence="2">Transcriptional regulator PadR-like family protein</fullName>
    </submittedName>
</protein>
<dbReference type="EMBL" id="FQWQ01000001">
    <property type="protein sequence ID" value="SHG43967.1"/>
    <property type="molecule type" value="Genomic_DNA"/>
</dbReference>
<gene>
    <name evidence="2" type="ORF">SAMN04488109_0282</name>
</gene>
<proteinExistence type="predicted"/>
<dbReference type="Proteomes" id="UP000184212">
    <property type="component" value="Unassembled WGS sequence"/>
</dbReference>
<dbReference type="InterPro" id="IPR052509">
    <property type="entry name" value="Metal_resp_DNA-bind_regulator"/>
</dbReference>
<dbReference type="STRING" id="947013.SAMN04488109_0282"/>